<dbReference type="PRINTS" id="PR00153">
    <property type="entry name" value="CSAPPISMRASE"/>
</dbReference>
<comment type="caution">
    <text evidence="4">The sequence shown here is derived from an EMBL/GenBank/DDBJ whole genome shotgun (WGS) entry which is preliminary data.</text>
</comment>
<feature type="domain" description="PPIase cyclophilin-type" evidence="3">
    <location>
        <begin position="103"/>
        <end position="257"/>
    </location>
</feature>
<dbReference type="PROSITE" id="PS51257">
    <property type="entry name" value="PROKAR_LIPOPROTEIN"/>
    <property type="match status" value="1"/>
</dbReference>
<dbReference type="InterPro" id="IPR029000">
    <property type="entry name" value="Cyclophilin-like_dom_sf"/>
</dbReference>
<feature type="chain" id="PRO_5041776115" description="Peptidyl-prolyl cis-trans isomerase" evidence="1">
    <location>
        <begin position="24"/>
        <end position="257"/>
    </location>
</feature>
<comment type="similarity">
    <text evidence="1">Belongs to the cyclophilin-type PPIase family.</text>
</comment>
<dbReference type="PANTHER" id="PTHR45625">
    <property type="entry name" value="PEPTIDYL-PROLYL CIS-TRANS ISOMERASE-RELATED"/>
    <property type="match status" value="1"/>
</dbReference>
<dbReference type="AlphaFoldDB" id="A0AAE3XHU3"/>
<feature type="signal peptide" evidence="1">
    <location>
        <begin position="1"/>
        <end position="23"/>
    </location>
</feature>
<comment type="catalytic activity">
    <reaction evidence="1">
        <text>[protein]-peptidylproline (omega=180) = [protein]-peptidylproline (omega=0)</text>
        <dbReference type="Rhea" id="RHEA:16237"/>
        <dbReference type="Rhea" id="RHEA-COMP:10747"/>
        <dbReference type="Rhea" id="RHEA-COMP:10748"/>
        <dbReference type="ChEBI" id="CHEBI:83833"/>
        <dbReference type="ChEBI" id="CHEBI:83834"/>
        <dbReference type="EC" id="5.2.1.8"/>
    </reaction>
</comment>
<evidence type="ECO:0000313" key="5">
    <source>
        <dbReference type="Proteomes" id="UP001185331"/>
    </source>
</evidence>
<dbReference type="RefSeq" id="WP_309856751.1">
    <property type="nucleotide sequence ID" value="NZ_JAVDQJ010000011.1"/>
</dbReference>
<name>A0AAE3XHU3_9DEIO</name>
<comment type="function">
    <text evidence="1">PPIases accelerate the folding of proteins. It catalyzes the cis-trans isomerization of proline imidic peptide bonds in oligopeptides.</text>
</comment>
<evidence type="ECO:0000313" key="4">
    <source>
        <dbReference type="EMBL" id="MDR6220420.1"/>
    </source>
</evidence>
<keyword evidence="1" id="KW-0697">Rotamase</keyword>
<dbReference type="Gene3D" id="2.40.100.10">
    <property type="entry name" value="Cyclophilin-like"/>
    <property type="match status" value="1"/>
</dbReference>
<dbReference type="InterPro" id="IPR002130">
    <property type="entry name" value="Cyclophilin-type_PPIase_dom"/>
</dbReference>
<dbReference type="InterPro" id="IPR044666">
    <property type="entry name" value="Cyclophilin_A-like"/>
</dbReference>
<reference evidence="4" key="1">
    <citation type="submission" date="2023-07" db="EMBL/GenBank/DDBJ databases">
        <title>Sorghum-associated microbial communities from plants grown in Nebraska, USA.</title>
        <authorList>
            <person name="Schachtman D."/>
        </authorList>
    </citation>
    <scope>NUCLEOTIDE SEQUENCE</scope>
    <source>
        <strain evidence="4">BE330</strain>
    </source>
</reference>
<accession>A0AAE3XHU3</accession>
<dbReference type="Pfam" id="PF00160">
    <property type="entry name" value="Pro_isomerase"/>
    <property type="match status" value="1"/>
</dbReference>
<gene>
    <name evidence="4" type="ORF">J2Y00_004038</name>
</gene>
<dbReference type="GO" id="GO:0003755">
    <property type="term" value="F:peptidyl-prolyl cis-trans isomerase activity"/>
    <property type="evidence" value="ECO:0007669"/>
    <property type="project" value="UniProtKB-UniRule"/>
</dbReference>
<dbReference type="CDD" id="cd00317">
    <property type="entry name" value="cyclophilin"/>
    <property type="match status" value="1"/>
</dbReference>
<dbReference type="EMBL" id="JAVDQK010000013">
    <property type="protein sequence ID" value="MDR6220420.1"/>
    <property type="molecule type" value="Genomic_DNA"/>
</dbReference>
<evidence type="ECO:0000256" key="2">
    <source>
        <dbReference type="SAM" id="MobiDB-lite"/>
    </source>
</evidence>
<evidence type="ECO:0000256" key="1">
    <source>
        <dbReference type="RuleBase" id="RU363019"/>
    </source>
</evidence>
<feature type="compositionally biased region" description="Low complexity" evidence="2">
    <location>
        <begin position="27"/>
        <end position="51"/>
    </location>
</feature>
<protein>
    <recommendedName>
        <fullName evidence="1">Peptidyl-prolyl cis-trans isomerase</fullName>
        <shortName evidence="1">PPIase</shortName>
        <ecNumber evidence="1">5.2.1.8</ecNumber>
    </recommendedName>
</protein>
<organism evidence="4 5">
    <name type="scientific">Deinococcus soli</name>
    <name type="common">ex Cha et al. 2016</name>
    <dbReference type="NCBI Taxonomy" id="1309411"/>
    <lineage>
        <taxon>Bacteria</taxon>
        <taxon>Thermotogati</taxon>
        <taxon>Deinococcota</taxon>
        <taxon>Deinococci</taxon>
        <taxon>Deinococcales</taxon>
        <taxon>Deinococcaceae</taxon>
        <taxon>Deinococcus</taxon>
    </lineage>
</organism>
<dbReference type="Proteomes" id="UP001185331">
    <property type="component" value="Unassembled WGS sequence"/>
</dbReference>
<dbReference type="PROSITE" id="PS00170">
    <property type="entry name" value="CSA_PPIASE_1"/>
    <property type="match status" value="1"/>
</dbReference>
<feature type="region of interest" description="Disordered" evidence="2">
    <location>
        <begin position="27"/>
        <end position="54"/>
    </location>
</feature>
<proteinExistence type="inferred from homology"/>
<dbReference type="SUPFAM" id="SSF50891">
    <property type="entry name" value="Cyclophilin-like"/>
    <property type="match status" value="1"/>
</dbReference>
<dbReference type="InterPro" id="IPR020892">
    <property type="entry name" value="Cyclophilin-type_PPIase_CS"/>
</dbReference>
<sequence length="257" mass="26558">MSRRALITASVLLGAALVACAPAATTAPATTTPAGTAPASTAPAPVTSLPVSPTPAAPAPAPVLSFQAMPELTQAPVRSFSSAPAQIIDPNKRYRAVLKTSQGDVTLDLYPKVAPAAVNNFVFLALNHFYDGTRFHRVIDGFMAQGGDPLSADPAQQANWGTGGPGYQFSAELVSGVRFDRAGVLGMARSQSLSSQGSQFFITVAPADFLSGNYTVFGQVIGGQDVLNRLQRNYNNSGPIAGAGADTLLGVQILQEQ</sequence>
<dbReference type="GO" id="GO:0006457">
    <property type="term" value="P:protein folding"/>
    <property type="evidence" value="ECO:0007669"/>
    <property type="project" value="InterPro"/>
</dbReference>
<keyword evidence="1" id="KW-0732">Signal</keyword>
<keyword evidence="1 4" id="KW-0413">Isomerase</keyword>
<dbReference type="EC" id="5.2.1.8" evidence="1"/>
<evidence type="ECO:0000259" key="3">
    <source>
        <dbReference type="PROSITE" id="PS50072"/>
    </source>
</evidence>
<dbReference type="PANTHER" id="PTHR45625:SF16">
    <property type="entry name" value="PEPTIDYL-PROLYL CIS-TRANS ISOMERASE"/>
    <property type="match status" value="1"/>
</dbReference>
<dbReference type="PROSITE" id="PS50072">
    <property type="entry name" value="CSA_PPIASE_2"/>
    <property type="match status" value="1"/>
</dbReference>